<dbReference type="EMBL" id="JACRDE010000116">
    <property type="protein sequence ID" value="MBI5248612.1"/>
    <property type="molecule type" value="Genomic_DNA"/>
</dbReference>
<gene>
    <name evidence="1" type="ORF">HY912_03885</name>
</gene>
<comment type="caution">
    <text evidence="1">The sequence shown here is derived from an EMBL/GenBank/DDBJ whole genome shotgun (WGS) entry which is preliminary data.</text>
</comment>
<sequence>MGKKRTNKLSVLYGLLGLVVLLQAVAIGLVIRFEDGREKRDVALLDRTALMLNDIFPGIRSDLSDISDKASAIRKDVLGLQDSVSKVDERVGTVGRSVDNVGGQVDGLNRKVTGFF</sequence>
<feature type="non-terminal residue" evidence="1">
    <location>
        <position position="116"/>
    </location>
</feature>
<accession>A0A9D6UZL9</accession>
<protein>
    <submittedName>
        <fullName evidence="1">Uncharacterized protein</fullName>
    </submittedName>
</protein>
<evidence type="ECO:0000313" key="2">
    <source>
        <dbReference type="Proteomes" id="UP000807825"/>
    </source>
</evidence>
<proteinExistence type="predicted"/>
<reference evidence="1" key="1">
    <citation type="submission" date="2020-07" db="EMBL/GenBank/DDBJ databases">
        <title>Huge and variable diversity of episymbiotic CPR bacteria and DPANN archaea in groundwater ecosystems.</title>
        <authorList>
            <person name="He C.Y."/>
            <person name="Keren R."/>
            <person name="Whittaker M."/>
            <person name="Farag I.F."/>
            <person name="Doudna J."/>
            <person name="Cate J.H.D."/>
            <person name="Banfield J.F."/>
        </authorList>
    </citation>
    <scope>NUCLEOTIDE SEQUENCE</scope>
    <source>
        <strain evidence="1">NC_groundwater_1664_Pr3_B-0.1um_52_9</strain>
    </source>
</reference>
<dbReference type="Proteomes" id="UP000807825">
    <property type="component" value="Unassembled WGS sequence"/>
</dbReference>
<organism evidence="1 2">
    <name type="scientific">Desulfomonile tiedjei</name>
    <dbReference type="NCBI Taxonomy" id="2358"/>
    <lineage>
        <taxon>Bacteria</taxon>
        <taxon>Pseudomonadati</taxon>
        <taxon>Thermodesulfobacteriota</taxon>
        <taxon>Desulfomonilia</taxon>
        <taxon>Desulfomonilales</taxon>
        <taxon>Desulfomonilaceae</taxon>
        <taxon>Desulfomonile</taxon>
    </lineage>
</organism>
<dbReference type="AlphaFoldDB" id="A0A9D6UZL9"/>
<name>A0A9D6UZL9_9BACT</name>
<evidence type="ECO:0000313" key="1">
    <source>
        <dbReference type="EMBL" id="MBI5248612.1"/>
    </source>
</evidence>